<dbReference type="InterPro" id="IPR012337">
    <property type="entry name" value="RNaseH-like_sf"/>
</dbReference>
<dbReference type="GO" id="GO:0015074">
    <property type="term" value="P:DNA integration"/>
    <property type="evidence" value="ECO:0007669"/>
    <property type="project" value="InterPro"/>
</dbReference>
<dbReference type="EMBL" id="MXPU01000044">
    <property type="protein sequence ID" value="OWO89479.1"/>
    <property type="molecule type" value="Genomic_DNA"/>
</dbReference>
<gene>
    <name evidence="2" type="ORF">B5E41_30515</name>
</gene>
<evidence type="ECO:0000259" key="1">
    <source>
        <dbReference type="PROSITE" id="PS50994"/>
    </source>
</evidence>
<dbReference type="Proteomes" id="UP000197269">
    <property type="component" value="Unassembled WGS sequence"/>
</dbReference>
<evidence type="ECO:0000313" key="2">
    <source>
        <dbReference type="EMBL" id="OWO89479.1"/>
    </source>
</evidence>
<sequence length="88" mass="9870">IAKDTASLLRDIGMEPCTTPVRSPQSNGMAEAFVKTFKRDYVSVNPTPDAETVIAQLPFWFEHYNNLHPHSALGYQSPREFISSQSQT</sequence>
<protein>
    <submittedName>
        <fullName evidence="2">IS3 family transposase</fullName>
    </submittedName>
</protein>
<dbReference type="InterPro" id="IPR001584">
    <property type="entry name" value="Integrase_cat-core"/>
</dbReference>
<accession>A0A246DKH5</accession>
<dbReference type="SUPFAM" id="SSF53098">
    <property type="entry name" value="Ribonuclease H-like"/>
    <property type="match status" value="1"/>
</dbReference>
<reference evidence="2 3" key="1">
    <citation type="submission" date="2017-03" db="EMBL/GenBank/DDBJ databases">
        <title>Genome of strain Rhizobium sp. CNPSo 668.</title>
        <authorList>
            <person name="Ribeiro R."/>
        </authorList>
    </citation>
    <scope>NUCLEOTIDE SEQUENCE [LARGE SCALE GENOMIC DNA]</scope>
    <source>
        <strain evidence="2 3">CNPSo 668</strain>
    </source>
</reference>
<dbReference type="Pfam" id="PF13683">
    <property type="entry name" value="rve_3"/>
    <property type="match status" value="1"/>
</dbReference>
<comment type="caution">
    <text evidence="2">The sequence shown here is derived from an EMBL/GenBank/DDBJ whole genome shotgun (WGS) entry which is preliminary data.</text>
</comment>
<dbReference type="InterPro" id="IPR036397">
    <property type="entry name" value="RNaseH_sf"/>
</dbReference>
<dbReference type="Gene3D" id="3.30.420.10">
    <property type="entry name" value="Ribonuclease H-like superfamily/Ribonuclease H"/>
    <property type="match status" value="1"/>
</dbReference>
<dbReference type="GO" id="GO:0003676">
    <property type="term" value="F:nucleic acid binding"/>
    <property type="evidence" value="ECO:0007669"/>
    <property type="project" value="InterPro"/>
</dbReference>
<feature type="non-terminal residue" evidence="2">
    <location>
        <position position="1"/>
    </location>
</feature>
<proteinExistence type="predicted"/>
<name>A0A246DKH5_9HYPH</name>
<dbReference type="PROSITE" id="PS50994">
    <property type="entry name" value="INTEGRASE"/>
    <property type="match status" value="1"/>
</dbReference>
<feature type="domain" description="Integrase catalytic" evidence="1">
    <location>
        <begin position="1"/>
        <end position="86"/>
    </location>
</feature>
<dbReference type="AlphaFoldDB" id="A0A246DKH5"/>
<dbReference type="RefSeq" id="WP_141098842.1">
    <property type="nucleotide sequence ID" value="NZ_MXPU01000041.1"/>
</dbReference>
<organism evidence="2 3">
    <name type="scientific">Rhizobium esperanzae</name>
    <dbReference type="NCBI Taxonomy" id="1967781"/>
    <lineage>
        <taxon>Bacteria</taxon>
        <taxon>Pseudomonadati</taxon>
        <taxon>Pseudomonadota</taxon>
        <taxon>Alphaproteobacteria</taxon>
        <taxon>Hyphomicrobiales</taxon>
        <taxon>Rhizobiaceae</taxon>
        <taxon>Rhizobium/Agrobacterium group</taxon>
        <taxon>Rhizobium</taxon>
    </lineage>
</organism>
<evidence type="ECO:0000313" key="3">
    <source>
        <dbReference type="Proteomes" id="UP000197269"/>
    </source>
</evidence>